<dbReference type="PANTHER" id="PTHR21860">
    <property type="entry name" value="TRANSCRIPTION INITIATION FACTOR IIIC TFIIIC , POLYPEPTIDE 6-RELATED"/>
    <property type="match status" value="1"/>
</dbReference>
<dbReference type="PANTHER" id="PTHR21860:SF2">
    <property type="entry name" value="GENERAL TRANSCRIPTION FACTOR 3C POLYPEPTIDE 6"/>
    <property type="match status" value="1"/>
</dbReference>
<evidence type="ECO:0000313" key="3">
    <source>
        <dbReference type="EMBL" id="KAK9884730.1"/>
    </source>
</evidence>
<dbReference type="AlphaFoldDB" id="A0AAW1UUI0"/>
<proteinExistence type="predicted"/>
<dbReference type="Pfam" id="PF10419">
    <property type="entry name" value="TFIIIC_sub6"/>
    <property type="match status" value="1"/>
</dbReference>
<dbReference type="Proteomes" id="UP001431783">
    <property type="component" value="Unassembled WGS sequence"/>
</dbReference>
<dbReference type="GO" id="GO:0006383">
    <property type="term" value="P:transcription by RNA polymerase III"/>
    <property type="evidence" value="ECO:0007669"/>
    <property type="project" value="InterPro"/>
</dbReference>
<keyword evidence="4" id="KW-1185">Reference proteome</keyword>
<dbReference type="GO" id="GO:0000127">
    <property type="term" value="C:transcription factor TFIIIC complex"/>
    <property type="evidence" value="ECO:0007669"/>
    <property type="project" value="TreeGrafter"/>
</dbReference>
<evidence type="ECO:0000259" key="2">
    <source>
        <dbReference type="Pfam" id="PF10419"/>
    </source>
</evidence>
<reference evidence="3 4" key="1">
    <citation type="submission" date="2023-03" db="EMBL/GenBank/DDBJ databases">
        <title>Genome insight into feeding habits of ladybird beetles.</title>
        <authorList>
            <person name="Li H.-S."/>
            <person name="Huang Y.-H."/>
            <person name="Pang H."/>
        </authorList>
    </citation>
    <scope>NUCLEOTIDE SEQUENCE [LARGE SCALE GENOMIC DNA]</scope>
    <source>
        <strain evidence="3">SYSU_2023b</strain>
        <tissue evidence="3">Whole body</tissue>
    </source>
</reference>
<dbReference type="EMBL" id="JARQZJ010000093">
    <property type="protein sequence ID" value="KAK9884730.1"/>
    <property type="molecule type" value="Genomic_DNA"/>
</dbReference>
<name>A0AAW1UUI0_9CUCU</name>
<evidence type="ECO:0000256" key="1">
    <source>
        <dbReference type="SAM" id="MobiDB-lite"/>
    </source>
</evidence>
<feature type="domain" description="Transcription factor TFIIIC triple barrel" evidence="2">
    <location>
        <begin position="8"/>
        <end position="101"/>
    </location>
</feature>
<organism evidence="3 4">
    <name type="scientific">Henosepilachna vigintioctopunctata</name>
    <dbReference type="NCBI Taxonomy" id="420089"/>
    <lineage>
        <taxon>Eukaryota</taxon>
        <taxon>Metazoa</taxon>
        <taxon>Ecdysozoa</taxon>
        <taxon>Arthropoda</taxon>
        <taxon>Hexapoda</taxon>
        <taxon>Insecta</taxon>
        <taxon>Pterygota</taxon>
        <taxon>Neoptera</taxon>
        <taxon>Endopterygota</taxon>
        <taxon>Coleoptera</taxon>
        <taxon>Polyphaga</taxon>
        <taxon>Cucujiformia</taxon>
        <taxon>Coccinelloidea</taxon>
        <taxon>Coccinellidae</taxon>
        <taxon>Epilachninae</taxon>
        <taxon>Epilachnini</taxon>
        <taxon>Henosepilachna</taxon>
    </lineage>
</organism>
<dbReference type="Gene3D" id="2.60.40.4370">
    <property type="match status" value="1"/>
</dbReference>
<evidence type="ECO:0000313" key="4">
    <source>
        <dbReference type="Proteomes" id="UP001431783"/>
    </source>
</evidence>
<dbReference type="InterPro" id="IPR042771">
    <property type="entry name" value="GTF3C6-like"/>
</dbReference>
<dbReference type="InterPro" id="IPR019481">
    <property type="entry name" value="TFIIIC_triple_barrel"/>
</dbReference>
<feature type="region of interest" description="Disordered" evidence="1">
    <location>
        <begin position="178"/>
        <end position="217"/>
    </location>
</feature>
<sequence>MDIEEEVETEEIYLYVDFNQKIRDDVFHNKVFFRLANIESENPLIQLNDHLFKGEYDDCIGTNLFFEDVDEPEQRCIFEGESSIRLKHTISQFKVLSMKPVGIPSKLKDIPKPDYDIKINNEYDYDTLLKKLADNALVLEDDLQIVPKGTIENSSPNLECSSESDDIVQNIDDAEVERQDAEMKEVCENNEQKQSESDGHEAPNEEKDNSGQPQEVETVDILTYKYEKLKRLARRPNRRKVESELVAVCDPKYQKAYEYNSIKSQIVKPSDYFPVISQTYNKATLEGAVDIDRSILYGIIKPSTEYYRILTEEEKAALLSMQNIPNLSMPARYWVLKSQLEYLENLKLTCSDEDLKNRMNMADQLKKQLVFIEDFAEY</sequence>
<comment type="caution">
    <text evidence="3">The sequence shown here is derived from an EMBL/GenBank/DDBJ whole genome shotgun (WGS) entry which is preliminary data.</text>
</comment>
<feature type="compositionally biased region" description="Basic and acidic residues" evidence="1">
    <location>
        <begin position="178"/>
        <end position="209"/>
    </location>
</feature>
<gene>
    <name evidence="3" type="ORF">WA026_007575</name>
</gene>
<accession>A0AAW1UUI0</accession>
<protein>
    <recommendedName>
        <fullName evidence="2">Transcription factor TFIIIC triple barrel domain-containing protein</fullName>
    </recommendedName>
</protein>